<organism evidence="2 3">
    <name type="scientific">Mucor velutinosus</name>
    <dbReference type="NCBI Taxonomy" id="708070"/>
    <lineage>
        <taxon>Eukaryota</taxon>
        <taxon>Fungi</taxon>
        <taxon>Fungi incertae sedis</taxon>
        <taxon>Mucoromycota</taxon>
        <taxon>Mucoromycotina</taxon>
        <taxon>Mucoromycetes</taxon>
        <taxon>Mucorales</taxon>
        <taxon>Mucorineae</taxon>
        <taxon>Mucoraceae</taxon>
        <taxon>Mucor</taxon>
    </lineage>
</organism>
<dbReference type="Proteomes" id="UP001304243">
    <property type="component" value="Unassembled WGS sequence"/>
</dbReference>
<name>A0AAN7DHP2_9FUNG</name>
<proteinExistence type="predicted"/>
<keyword evidence="2" id="KW-0012">Acyltransferase</keyword>
<keyword evidence="2" id="KW-0808">Transferase</keyword>
<reference evidence="2 3" key="1">
    <citation type="submission" date="2022-11" db="EMBL/GenBank/DDBJ databases">
        <title>Mucor velutinosus strain NIH1002 WGS.</title>
        <authorList>
            <person name="Subramanian P."/>
            <person name="Mullikin J.C."/>
            <person name="Segre J.A."/>
            <person name="Zelazny A.M."/>
        </authorList>
    </citation>
    <scope>NUCLEOTIDE SEQUENCE [LARGE SCALE GENOMIC DNA]</scope>
    <source>
        <strain evidence="2 3">NIH1002</strain>
    </source>
</reference>
<dbReference type="GO" id="GO:0061630">
    <property type="term" value="F:ubiquitin protein ligase activity"/>
    <property type="evidence" value="ECO:0007669"/>
    <property type="project" value="UniProtKB-EC"/>
</dbReference>
<evidence type="ECO:0000256" key="1">
    <source>
        <dbReference type="SAM" id="MobiDB-lite"/>
    </source>
</evidence>
<comment type="caution">
    <text evidence="2">The sequence shown here is derived from an EMBL/GenBank/DDBJ whole genome shotgun (WGS) entry which is preliminary data.</text>
</comment>
<evidence type="ECO:0000313" key="3">
    <source>
        <dbReference type="Proteomes" id="UP001304243"/>
    </source>
</evidence>
<dbReference type="EC" id="2.3.2.26" evidence="2"/>
<dbReference type="RefSeq" id="XP_064683490.1">
    <property type="nucleotide sequence ID" value="XM_064819570.1"/>
</dbReference>
<keyword evidence="3" id="KW-1185">Reference proteome</keyword>
<protein>
    <submittedName>
        <fullName evidence="2">Ubiquitin fusion degradation protein 4</fullName>
        <ecNumber evidence="2">2.3.2.26</ecNumber>
    </submittedName>
</protein>
<sequence>MSNRPKEKRAVRKPTLNGVPGDYILPVAIRDSCGLNLLTLNAREWPSVEKLVDAYFQDANVWSSSHSELHKQLLDGFACLDHTSVRPCVKSFARQVRLYLQAPCIVDALKKYYHFKERIATQRQHALLAEIEGDITGAALSQRGAKRLLEEDNNQATSSSTRQRVLLSIRTDTPDVSELSGDSGQNDALDGSNQYEEPLLDLDEPANISPSVKKSQYSFVSNGKRFDYHTPSRNLVSPKKPVLSQTDHRSLSDLFEIRLSSGTQGSCSHDTESLYEQYQDQQHANSCLKTHTGAISFLTTALDPDNFLDTSKLWALPGQGKFIDMMRHILTDYYQTCRRASPLDLNQERTFFCECVVPIFRNFGVLIGDISGSWCEKQLLETKRVWLPLKDFRVTGITRKLHDGILSNKAETIAIILESSGSEHSTAHIIDDTYKQLKSTSDFYKYLISKYTMGSLQTLMAIKIPCVTIISNCLTLCLTTIHNEHKWKYVEVRSCVIPTNTKERKAWIKAFEFLACLEDVVNLSLKSIEQLENESLGYTTLDSNEILVKDYLM</sequence>
<feature type="compositionally biased region" description="Polar residues" evidence="1">
    <location>
        <begin position="180"/>
        <end position="193"/>
    </location>
</feature>
<dbReference type="GeneID" id="89943851"/>
<evidence type="ECO:0000313" key="2">
    <source>
        <dbReference type="EMBL" id="KAK4516824.1"/>
    </source>
</evidence>
<accession>A0AAN7DHP2</accession>
<feature type="region of interest" description="Disordered" evidence="1">
    <location>
        <begin position="174"/>
        <end position="193"/>
    </location>
</feature>
<dbReference type="EMBL" id="JASEJX010000013">
    <property type="protein sequence ID" value="KAK4516824.1"/>
    <property type="molecule type" value="Genomic_DNA"/>
</dbReference>
<gene>
    <name evidence="2" type="primary">UFD4</name>
    <name evidence="2" type="ORF">ATC70_000149</name>
</gene>
<dbReference type="AlphaFoldDB" id="A0AAN7DHP2"/>